<dbReference type="InterPro" id="IPR052806">
    <property type="entry name" value="Fasciclin-like_AGP"/>
</dbReference>
<keyword evidence="3" id="KW-1185">Reference proteome</keyword>
<feature type="non-terminal residue" evidence="2">
    <location>
        <position position="1"/>
    </location>
</feature>
<protein>
    <recommendedName>
        <fullName evidence="1">FAS1 domain-containing protein</fullName>
    </recommendedName>
</protein>
<dbReference type="Proteomes" id="UP000030748">
    <property type="component" value="Unassembled WGS sequence"/>
</dbReference>
<gene>
    <name evidence="2" type="ORF">MIMGU_mgv1a0210682mg</name>
</gene>
<feature type="non-terminal residue" evidence="2">
    <location>
        <position position="150"/>
    </location>
</feature>
<organism evidence="2 3">
    <name type="scientific">Erythranthe guttata</name>
    <name type="common">Yellow monkey flower</name>
    <name type="synonym">Mimulus guttatus</name>
    <dbReference type="NCBI Taxonomy" id="4155"/>
    <lineage>
        <taxon>Eukaryota</taxon>
        <taxon>Viridiplantae</taxon>
        <taxon>Streptophyta</taxon>
        <taxon>Embryophyta</taxon>
        <taxon>Tracheophyta</taxon>
        <taxon>Spermatophyta</taxon>
        <taxon>Magnoliopsida</taxon>
        <taxon>eudicotyledons</taxon>
        <taxon>Gunneridae</taxon>
        <taxon>Pentapetalae</taxon>
        <taxon>asterids</taxon>
        <taxon>lamiids</taxon>
        <taxon>Lamiales</taxon>
        <taxon>Phrymaceae</taxon>
        <taxon>Erythranthe</taxon>
    </lineage>
</organism>
<evidence type="ECO:0000313" key="3">
    <source>
        <dbReference type="Proteomes" id="UP000030748"/>
    </source>
</evidence>
<dbReference type="AlphaFoldDB" id="A0A022S1C4"/>
<sequence length="150" mass="15765">FVEPKKKPSIFSLSQWRTPPPCCSLSPLVISFLSAAESTPPLPPYANYTSLTATILSTLGFRDLVAAGAASLSAATPTTIFAPTDSSLLTCPTCCIPLLLQEHSVPGLYPLHFLRTLAFGTKIGTFAANRCLTVTTTSSAAASKEVFING</sequence>
<dbReference type="InterPro" id="IPR000782">
    <property type="entry name" value="FAS1_domain"/>
</dbReference>
<dbReference type="PROSITE" id="PS50213">
    <property type="entry name" value="FAS1"/>
    <property type="match status" value="1"/>
</dbReference>
<evidence type="ECO:0000259" key="1">
    <source>
        <dbReference type="PROSITE" id="PS50213"/>
    </source>
</evidence>
<feature type="domain" description="FAS1" evidence="1">
    <location>
        <begin position="45"/>
        <end position="150"/>
    </location>
</feature>
<dbReference type="EMBL" id="KI630171">
    <property type="protein sequence ID" value="EYU46572.1"/>
    <property type="molecule type" value="Genomic_DNA"/>
</dbReference>
<name>A0A022S1C4_ERYGU</name>
<dbReference type="PANTHER" id="PTHR33985:SF2">
    <property type="entry name" value="EXPRESSED PROTEIN"/>
    <property type="match status" value="1"/>
</dbReference>
<reference evidence="2" key="1">
    <citation type="journal article" date="2013" name="Proc. Natl. Acad. Sci. U.S.A.">
        <title>Fine-scale variation in meiotic recombination in Mimulus inferred from population shotgun sequencing.</title>
        <authorList>
            <person name="Hellsten U."/>
            <person name="Wright K.M."/>
            <person name="Jenkins J."/>
            <person name="Shu S."/>
            <person name="Yuan Y."/>
            <person name="Wessler S.R."/>
            <person name="Schmutz J."/>
            <person name="Willis J.H."/>
            <person name="Rokhsar D.S."/>
        </authorList>
    </citation>
    <scope>NUCLEOTIDE SEQUENCE [LARGE SCALE GENOMIC DNA]</scope>
</reference>
<proteinExistence type="predicted"/>
<accession>A0A022S1C4</accession>
<evidence type="ECO:0000313" key="2">
    <source>
        <dbReference type="EMBL" id="EYU46572.1"/>
    </source>
</evidence>
<dbReference type="PANTHER" id="PTHR33985">
    <property type="entry name" value="OS02G0491300 PROTEIN-RELATED"/>
    <property type="match status" value="1"/>
</dbReference>